<gene>
    <name evidence="2" type="ORF">M5K25_009029</name>
</gene>
<accession>A0ABD0V4R6</accession>
<name>A0ABD0V4R6_DENTH</name>
<reference evidence="2 3" key="1">
    <citation type="journal article" date="2024" name="Plant Biotechnol. J.">
        <title>Dendrobium thyrsiflorum genome and its molecular insights into genes involved in important horticultural traits.</title>
        <authorList>
            <person name="Chen B."/>
            <person name="Wang J.Y."/>
            <person name="Zheng P.J."/>
            <person name="Li K.L."/>
            <person name="Liang Y.M."/>
            <person name="Chen X.F."/>
            <person name="Zhang C."/>
            <person name="Zhao X."/>
            <person name="He X."/>
            <person name="Zhang G.Q."/>
            <person name="Liu Z.J."/>
            <person name="Xu Q."/>
        </authorList>
    </citation>
    <scope>NUCLEOTIDE SEQUENCE [LARGE SCALE GENOMIC DNA]</scope>
    <source>
        <strain evidence="2">GZMU011</strain>
    </source>
</reference>
<comment type="caution">
    <text evidence="2">The sequence shown here is derived from an EMBL/GenBank/DDBJ whole genome shotgun (WGS) entry which is preliminary data.</text>
</comment>
<keyword evidence="3" id="KW-1185">Reference proteome</keyword>
<evidence type="ECO:0000256" key="1">
    <source>
        <dbReference type="SAM" id="MobiDB-lite"/>
    </source>
</evidence>
<sequence>MPRVATGFGPNRALTLPGAPFQGTWARLRSRSLTELTRQIAPPTKNGHAPPPIESRKSSQSVNPYYVWTW</sequence>
<evidence type="ECO:0000313" key="2">
    <source>
        <dbReference type="EMBL" id="KAL0919938.1"/>
    </source>
</evidence>
<dbReference type="EMBL" id="JANQDX010000008">
    <property type="protein sequence ID" value="KAL0919938.1"/>
    <property type="molecule type" value="Genomic_DNA"/>
</dbReference>
<dbReference type="AlphaFoldDB" id="A0ABD0V4R6"/>
<organism evidence="2 3">
    <name type="scientific">Dendrobium thyrsiflorum</name>
    <name type="common">Pinecone-like raceme dendrobium</name>
    <name type="synonym">Orchid</name>
    <dbReference type="NCBI Taxonomy" id="117978"/>
    <lineage>
        <taxon>Eukaryota</taxon>
        <taxon>Viridiplantae</taxon>
        <taxon>Streptophyta</taxon>
        <taxon>Embryophyta</taxon>
        <taxon>Tracheophyta</taxon>
        <taxon>Spermatophyta</taxon>
        <taxon>Magnoliopsida</taxon>
        <taxon>Liliopsida</taxon>
        <taxon>Asparagales</taxon>
        <taxon>Orchidaceae</taxon>
        <taxon>Epidendroideae</taxon>
        <taxon>Malaxideae</taxon>
        <taxon>Dendrobiinae</taxon>
        <taxon>Dendrobium</taxon>
    </lineage>
</organism>
<dbReference type="PANTHER" id="PTHR47188:SF1">
    <property type="entry name" value="PROTEIN TAR1"/>
    <property type="match status" value="1"/>
</dbReference>
<dbReference type="PANTHER" id="PTHR47188">
    <property type="entry name" value="PROTEIN TAR1"/>
    <property type="match status" value="1"/>
</dbReference>
<dbReference type="Proteomes" id="UP001552299">
    <property type="component" value="Unassembled WGS sequence"/>
</dbReference>
<feature type="region of interest" description="Disordered" evidence="1">
    <location>
        <begin position="40"/>
        <end position="62"/>
    </location>
</feature>
<proteinExistence type="predicted"/>
<evidence type="ECO:0000313" key="3">
    <source>
        <dbReference type="Proteomes" id="UP001552299"/>
    </source>
</evidence>
<protein>
    <submittedName>
        <fullName evidence="2">Uncharacterized protein</fullName>
    </submittedName>
</protein>
<dbReference type="InterPro" id="IPR044792">
    <property type="entry name" value="TAR1"/>
</dbReference>